<evidence type="ECO:0000259" key="13">
    <source>
        <dbReference type="Pfam" id="PF13632"/>
    </source>
</evidence>
<keyword evidence="8 14" id="KW-0808">Transferase</keyword>
<dbReference type="KEGG" id="hdn:Hden_1412"/>
<comment type="subcellular location">
    <subcellularLocation>
        <location evidence="1">Cell inner membrane</location>
        <topology evidence="1">Multi-pass membrane protein</topology>
    </subcellularLocation>
</comment>
<reference evidence="15" key="1">
    <citation type="journal article" date="2011" name="J. Bacteriol.">
        <title>Genome sequences of eight morphologically diverse alphaproteobacteria.</title>
        <authorList>
            <consortium name="US DOE Joint Genome Institute"/>
            <person name="Brown P.J."/>
            <person name="Kysela D.T."/>
            <person name="Buechlein A."/>
            <person name="Hemmerich C."/>
            <person name="Brun Y.V."/>
        </authorList>
    </citation>
    <scope>NUCLEOTIDE SEQUENCE [LARGE SCALE GENOMIC DNA]</scope>
    <source>
        <strain evidence="15">ATCC 51888 / DSM 1869 / NCIB 11706 / TK 0415</strain>
    </source>
</reference>
<feature type="transmembrane region" description="Helical" evidence="12">
    <location>
        <begin position="477"/>
        <end position="500"/>
    </location>
</feature>
<dbReference type="OrthoDB" id="9775281at2"/>
<evidence type="ECO:0000256" key="2">
    <source>
        <dbReference type="ARBA" id="ARBA00005001"/>
    </source>
</evidence>
<evidence type="ECO:0000256" key="1">
    <source>
        <dbReference type="ARBA" id="ARBA00004429"/>
    </source>
</evidence>
<dbReference type="SUPFAM" id="SSF53448">
    <property type="entry name" value="Nucleotide-diphospho-sugar transferases"/>
    <property type="match status" value="1"/>
</dbReference>
<comment type="similarity">
    <text evidence="3">Belongs to the glycosyltransferase 2 family. OpgH subfamily.</text>
</comment>
<comment type="pathway">
    <text evidence="2">Glycan metabolism; osmoregulated periplasmic glucan (OPG) biosynthesis.</text>
</comment>
<evidence type="ECO:0000256" key="3">
    <source>
        <dbReference type="ARBA" id="ARBA00009337"/>
    </source>
</evidence>
<protein>
    <recommendedName>
        <fullName evidence="4">Glucans biosynthesis glucosyltransferase H</fullName>
    </recommendedName>
</protein>
<feature type="transmembrane region" description="Helical" evidence="12">
    <location>
        <begin position="73"/>
        <end position="97"/>
    </location>
</feature>
<dbReference type="NCBIfam" id="NF003958">
    <property type="entry name" value="PRK05454.2-1"/>
    <property type="match status" value="1"/>
</dbReference>
<dbReference type="CAZy" id="GT2">
    <property type="family name" value="Glycosyltransferase Family 2"/>
</dbReference>
<feature type="transmembrane region" description="Helical" evidence="12">
    <location>
        <begin position="521"/>
        <end position="542"/>
    </location>
</feature>
<feature type="transmembrane region" description="Helical" evidence="12">
    <location>
        <begin position="393"/>
        <end position="417"/>
    </location>
</feature>
<dbReference type="eggNOG" id="COG2943">
    <property type="taxonomic scope" value="Bacteria"/>
</dbReference>
<sequence length="603" mass="66227">MTIDCDRKVLPEAVSRSVALEPCLTTPAGFEAIATLKRRRRIMLVLNVATWTIVMLWACAVLSSGGWTWVDGAVVICLGLAAPWPVLGFWNAAIGLWQLGGRRNPEIVPALERDAHAPITVKTAVVMTLRNEDPARALRRLKIVKDSLDRTGEGAHFSYFVLSDTDRPEIARREEDAIALWRANDADRERIVYRRRDHNLGFKAGNVRDFATTAGRDFELMLPLDADSLMTGAAILDLVRIMQRHPKLGILQSLVVGTPTASAFARIFQFGMRLGMRTYTMGQAWWVGDCGPFWGHNAVVRIAPFVEHCRLPTLSGRPPFGGHILSHDQVEAALMRKGGFEVRVLPVEIGSYEDNPPNAAAFAERDTRWCQGNLQYLKLIGLKGLEPVSRYQLAWAVLMFIGVPAWIVLFGLLPFVAADAETVPDFPVGSAVALSLTLLAMNLAPKLSAALNVMLTPGEVQRFGGRVRFALGAGLELLFSVFLSAATSLRTMLFMIGLLFGRSNGWRTQSRDSGELPWAEAASRFWPHALFGLILSFAFAIFAPHVLFWSLPLAFCFLAAIPFAVLTASPAVGQFLRRHGIAAIPEDVAPLPEIRALQSTDGA</sequence>
<evidence type="ECO:0000256" key="6">
    <source>
        <dbReference type="ARBA" id="ARBA00022519"/>
    </source>
</evidence>
<dbReference type="PANTHER" id="PTHR43867:SF5">
    <property type="entry name" value="GLUCANS BIOSYNTHESIS GLUCOSYLTRANSFERASE H"/>
    <property type="match status" value="1"/>
</dbReference>
<evidence type="ECO:0000313" key="15">
    <source>
        <dbReference type="Proteomes" id="UP000002033"/>
    </source>
</evidence>
<dbReference type="HOGENOM" id="CLU_015730_1_2_5"/>
<keyword evidence="5" id="KW-1003">Cell membrane</keyword>
<name>D8JX88_HYPDA</name>
<evidence type="ECO:0000256" key="4">
    <source>
        <dbReference type="ARBA" id="ARBA00020585"/>
    </source>
</evidence>
<dbReference type="GO" id="GO:0005886">
    <property type="term" value="C:plasma membrane"/>
    <property type="evidence" value="ECO:0007669"/>
    <property type="project" value="UniProtKB-SubCell"/>
</dbReference>
<dbReference type="PANTHER" id="PTHR43867">
    <property type="entry name" value="CELLULOSE SYNTHASE CATALYTIC SUBUNIT A [UDP-FORMING]"/>
    <property type="match status" value="1"/>
</dbReference>
<keyword evidence="9 12" id="KW-0812">Transmembrane</keyword>
<keyword evidence="7" id="KW-0328">Glycosyltransferase</keyword>
<feature type="transmembrane region" description="Helical" evidence="12">
    <location>
        <begin position="44"/>
        <end position="67"/>
    </location>
</feature>
<dbReference type="GO" id="GO:0016758">
    <property type="term" value="F:hexosyltransferase activity"/>
    <property type="evidence" value="ECO:0007669"/>
    <property type="project" value="TreeGrafter"/>
</dbReference>
<dbReference type="InterPro" id="IPR050321">
    <property type="entry name" value="Glycosyltr_2/OpgH_subfam"/>
</dbReference>
<evidence type="ECO:0000256" key="12">
    <source>
        <dbReference type="SAM" id="Phobius"/>
    </source>
</evidence>
<evidence type="ECO:0000256" key="5">
    <source>
        <dbReference type="ARBA" id="ARBA00022475"/>
    </source>
</evidence>
<dbReference type="AlphaFoldDB" id="D8JX88"/>
<gene>
    <name evidence="14" type="ordered locus">Hden_1412</name>
</gene>
<evidence type="ECO:0000256" key="9">
    <source>
        <dbReference type="ARBA" id="ARBA00022692"/>
    </source>
</evidence>
<keyword evidence="15" id="KW-1185">Reference proteome</keyword>
<keyword evidence="10 12" id="KW-1133">Transmembrane helix</keyword>
<dbReference type="Gene3D" id="3.90.550.10">
    <property type="entry name" value="Spore Coat Polysaccharide Biosynthesis Protein SpsA, Chain A"/>
    <property type="match status" value="1"/>
</dbReference>
<evidence type="ECO:0000256" key="8">
    <source>
        <dbReference type="ARBA" id="ARBA00022679"/>
    </source>
</evidence>
<evidence type="ECO:0000256" key="10">
    <source>
        <dbReference type="ARBA" id="ARBA00022989"/>
    </source>
</evidence>
<proteinExistence type="inferred from homology"/>
<dbReference type="EMBL" id="CP002083">
    <property type="protein sequence ID" value="ADJ23224.1"/>
    <property type="molecule type" value="Genomic_DNA"/>
</dbReference>
<dbReference type="RefSeq" id="WP_013215439.1">
    <property type="nucleotide sequence ID" value="NC_014313.1"/>
</dbReference>
<dbReference type="Pfam" id="PF13632">
    <property type="entry name" value="Glyco_trans_2_3"/>
    <property type="match status" value="1"/>
</dbReference>
<organism evidence="14 15">
    <name type="scientific">Hyphomicrobium denitrificans (strain ATCC 51888 / DSM 1869 / NCIMB 11706 / TK 0415)</name>
    <dbReference type="NCBI Taxonomy" id="582899"/>
    <lineage>
        <taxon>Bacteria</taxon>
        <taxon>Pseudomonadati</taxon>
        <taxon>Pseudomonadota</taxon>
        <taxon>Alphaproteobacteria</taxon>
        <taxon>Hyphomicrobiales</taxon>
        <taxon>Hyphomicrobiaceae</taxon>
        <taxon>Hyphomicrobium</taxon>
    </lineage>
</organism>
<dbReference type="InterPro" id="IPR001173">
    <property type="entry name" value="Glyco_trans_2-like"/>
</dbReference>
<keyword evidence="11 12" id="KW-0472">Membrane</keyword>
<accession>D8JX88</accession>
<feature type="domain" description="Glycosyltransferase 2-like" evidence="13">
    <location>
        <begin position="224"/>
        <end position="417"/>
    </location>
</feature>
<evidence type="ECO:0000256" key="11">
    <source>
        <dbReference type="ARBA" id="ARBA00023136"/>
    </source>
</evidence>
<evidence type="ECO:0000313" key="14">
    <source>
        <dbReference type="EMBL" id="ADJ23224.1"/>
    </source>
</evidence>
<dbReference type="NCBIfam" id="NF003963">
    <property type="entry name" value="PRK05454.2-6"/>
    <property type="match status" value="1"/>
</dbReference>
<evidence type="ECO:0000256" key="7">
    <source>
        <dbReference type="ARBA" id="ARBA00022676"/>
    </source>
</evidence>
<feature type="transmembrane region" description="Helical" evidence="12">
    <location>
        <begin position="548"/>
        <end position="568"/>
    </location>
</feature>
<keyword evidence="6" id="KW-0997">Cell inner membrane</keyword>
<dbReference type="Proteomes" id="UP000002033">
    <property type="component" value="Chromosome"/>
</dbReference>
<dbReference type="InterPro" id="IPR029044">
    <property type="entry name" value="Nucleotide-diphossugar_trans"/>
</dbReference>
<dbReference type="NCBIfam" id="NF003962">
    <property type="entry name" value="PRK05454.2-5"/>
    <property type="match status" value="1"/>
</dbReference>
<dbReference type="STRING" id="582899.Hden_1412"/>